<sequence>MTHLLKLPSFTNFKFKKIEVEFTYKQSVLWGLGLGFGTAALKVLAFAGVFCVS</sequence>
<proteinExistence type="predicted"/>
<evidence type="ECO:0000313" key="2">
    <source>
        <dbReference type="EMBL" id="KGG87388.1"/>
    </source>
</evidence>
<evidence type="ECO:0000256" key="1">
    <source>
        <dbReference type="SAM" id="Phobius"/>
    </source>
</evidence>
<keyword evidence="1" id="KW-0472">Membrane</keyword>
<reference evidence="2 3" key="1">
    <citation type="submission" date="2013-09" db="EMBL/GenBank/DDBJ databases">
        <title>High correlation between genotypes and phenotypes of environmental bacteria Comamonas testosteroni strains.</title>
        <authorList>
            <person name="Liu L."/>
            <person name="Zhu W."/>
            <person name="Xia X."/>
            <person name="Xu B."/>
            <person name="Luo M."/>
            <person name="Wang G."/>
        </authorList>
    </citation>
    <scope>NUCLEOTIDE SEQUENCE [LARGE SCALE GENOMIC DNA]</scope>
    <source>
        <strain evidence="2 3">JL14</strain>
    </source>
</reference>
<evidence type="ECO:0000313" key="3">
    <source>
        <dbReference type="Proteomes" id="UP000029567"/>
    </source>
</evidence>
<feature type="transmembrane region" description="Helical" evidence="1">
    <location>
        <begin position="28"/>
        <end position="52"/>
    </location>
</feature>
<dbReference type="Proteomes" id="UP000029567">
    <property type="component" value="Unassembled WGS sequence"/>
</dbReference>
<comment type="caution">
    <text evidence="2">The sequence shown here is derived from an EMBL/GenBank/DDBJ whole genome shotgun (WGS) entry which is preliminary data.</text>
</comment>
<dbReference type="EMBL" id="AWTN01000108">
    <property type="protein sequence ID" value="KGG87388.1"/>
    <property type="molecule type" value="Genomic_DNA"/>
</dbReference>
<gene>
    <name evidence="2" type="ORF">P245_20200</name>
</gene>
<dbReference type="AlphaFoldDB" id="A0A0E3BA73"/>
<keyword evidence="1" id="KW-0812">Transmembrane</keyword>
<keyword evidence="1" id="KW-1133">Transmembrane helix</keyword>
<name>A0A0E3BA73_9BURK</name>
<organism evidence="2 3">
    <name type="scientific">Comamonas thiooxydans</name>
    <dbReference type="NCBI Taxonomy" id="363952"/>
    <lineage>
        <taxon>Bacteria</taxon>
        <taxon>Pseudomonadati</taxon>
        <taxon>Pseudomonadota</taxon>
        <taxon>Betaproteobacteria</taxon>
        <taxon>Burkholderiales</taxon>
        <taxon>Comamonadaceae</taxon>
        <taxon>Comamonas</taxon>
    </lineage>
</organism>
<protein>
    <submittedName>
        <fullName evidence="2">Uncharacterized protein</fullName>
    </submittedName>
</protein>
<dbReference type="RefSeq" id="WP_165572057.1">
    <property type="nucleotide sequence ID" value="NZ_AWTM01000071.1"/>
</dbReference>
<accession>A0A0E3BA73</accession>